<sequence length="102" mass="10868">MPWCSKVKHPYLTRASRPLAVYDIRSLGQAVLSGFQGTFGPTMAIVAQTVQIVEGRLWKALPSLAPLIRAAIVEFLGSNVDLGKAPVKEQVHKIGAGTGTLA</sequence>
<organism evidence="1">
    <name type="scientific">Eutreptiella gymnastica</name>
    <dbReference type="NCBI Taxonomy" id="73025"/>
    <lineage>
        <taxon>Eukaryota</taxon>
        <taxon>Discoba</taxon>
        <taxon>Euglenozoa</taxon>
        <taxon>Euglenida</taxon>
        <taxon>Spirocuta</taxon>
        <taxon>Euglenophyceae</taxon>
        <taxon>Eutreptiales</taxon>
        <taxon>Eutreptiaceae</taxon>
        <taxon>Eutreptiella</taxon>
    </lineage>
</organism>
<reference evidence="1" key="1">
    <citation type="submission" date="2021-01" db="EMBL/GenBank/DDBJ databases">
        <authorList>
            <person name="Corre E."/>
            <person name="Pelletier E."/>
            <person name="Niang G."/>
            <person name="Scheremetjew M."/>
            <person name="Finn R."/>
            <person name="Kale V."/>
            <person name="Holt S."/>
            <person name="Cochrane G."/>
            <person name="Meng A."/>
            <person name="Brown T."/>
            <person name="Cohen L."/>
        </authorList>
    </citation>
    <scope>NUCLEOTIDE SEQUENCE</scope>
    <source>
        <strain evidence="1">CCMP1594</strain>
    </source>
</reference>
<evidence type="ECO:0000313" key="1">
    <source>
        <dbReference type="EMBL" id="CAE0834763.1"/>
    </source>
</evidence>
<gene>
    <name evidence="1" type="ORF">EGYM00163_LOCUS46067</name>
</gene>
<accession>A0A7S4GET3</accession>
<protein>
    <submittedName>
        <fullName evidence="1">Uncharacterized protein</fullName>
    </submittedName>
</protein>
<proteinExistence type="predicted"/>
<name>A0A7S4GET3_9EUGL</name>
<dbReference type="EMBL" id="HBJA01134079">
    <property type="protein sequence ID" value="CAE0834763.1"/>
    <property type="molecule type" value="Transcribed_RNA"/>
</dbReference>
<dbReference type="AlphaFoldDB" id="A0A7S4GET3"/>